<evidence type="ECO:0008006" key="3">
    <source>
        <dbReference type="Google" id="ProtNLM"/>
    </source>
</evidence>
<dbReference type="InterPro" id="IPR010710">
    <property type="entry name" value="DUF1289"/>
</dbReference>
<dbReference type="Proteomes" id="UP000182332">
    <property type="component" value="Unassembled WGS sequence"/>
</dbReference>
<sequence length="56" mass="6447">MAKEIENPCISVCQLRGDLCVSCGRTKDDIRKWKRMKRPEKMAAVQRASVRLKALK</sequence>
<dbReference type="AlphaFoldDB" id="A0A1H9YLV6"/>
<evidence type="ECO:0000313" key="2">
    <source>
        <dbReference type="Proteomes" id="UP000182332"/>
    </source>
</evidence>
<reference evidence="1 2" key="1">
    <citation type="submission" date="2016-10" db="EMBL/GenBank/DDBJ databases">
        <authorList>
            <person name="de Groot N.N."/>
        </authorList>
    </citation>
    <scope>NUCLEOTIDE SEQUENCE [LARGE SCALE GENOMIC DNA]</scope>
    <source>
        <strain evidence="1 2">DSM 11363</strain>
    </source>
</reference>
<evidence type="ECO:0000313" key="1">
    <source>
        <dbReference type="EMBL" id="SES70036.1"/>
    </source>
</evidence>
<dbReference type="Pfam" id="PF06945">
    <property type="entry name" value="DUF1289"/>
    <property type="match status" value="1"/>
</dbReference>
<protein>
    <recommendedName>
        <fullName evidence="3">DUF1289 domain-containing protein</fullName>
    </recommendedName>
</protein>
<proteinExistence type="predicted"/>
<gene>
    <name evidence="1" type="ORF">SAMN05216197_101320</name>
</gene>
<dbReference type="EMBL" id="FOHW01000001">
    <property type="protein sequence ID" value="SES70036.1"/>
    <property type="molecule type" value="Genomic_DNA"/>
</dbReference>
<name>A0A1H9YLV6_9PSED</name>
<dbReference type="RefSeq" id="WP_074883673.1">
    <property type="nucleotide sequence ID" value="NZ_FOHW01000001.1"/>
</dbReference>
<organism evidence="1 2">
    <name type="scientific">Pseudomonas graminis</name>
    <dbReference type="NCBI Taxonomy" id="158627"/>
    <lineage>
        <taxon>Bacteria</taxon>
        <taxon>Pseudomonadati</taxon>
        <taxon>Pseudomonadota</taxon>
        <taxon>Gammaproteobacteria</taxon>
        <taxon>Pseudomonadales</taxon>
        <taxon>Pseudomonadaceae</taxon>
        <taxon>Pseudomonas</taxon>
    </lineage>
</organism>
<accession>A0A1H9YLV6</accession>
<dbReference type="OrthoDB" id="8911262at2"/>